<evidence type="ECO:0000313" key="4">
    <source>
        <dbReference type="Proteomes" id="UP001156690"/>
    </source>
</evidence>
<keyword evidence="1" id="KW-0732">Signal</keyword>
<evidence type="ECO:0000313" key="3">
    <source>
        <dbReference type="EMBL" id="GLQ73037.1"/>
    </source>
</evidence>
<proteinExistence type="predicted"/>
<dbReference type="SUPFAM" id="SSF48317">
    <property type="entry name" value="Acid phosphatase/Vanadium-dependent haloperoxidase"/>
    <property type="match status" value="1"/>
</dbReference>
<comment type="caution">
    <text evidence="3">The sequence shown here is derived from an EMBL/GenBank/DDBJ whole genome shotgun (WGS) entry which is preliminary data.</text>
</comment>
<dbReference type="CDD" id="cd03394">
    <property type="entry name" value="PAP2_like_5"/>
    <property type="match status" value="1"/>
</dbReference>
<feature type="chain" id="PRO_5043730685" evidence="1">
    <location>
        <begin position="22"/>
        <end position="182"/>
    </location>
</feature>
<evidence type="ECO:0000259" key="2">
    <source>
        <dbReference type="SMART" id="SM00014"/>
    </source>
</evidence>
<name>A0AAV5NSQ9_9VIBR</name>
<dbReference type="InterPro" id="IPR036938">
    <property type="entry name" value="PAP2/HPO_sf"/>
</dbReference>
<dbReference type="Proteomes" id="UP001156690">
    <property type="component" value="Unassembled WGS sequence"/>
</dbReference>
<dbReference type="Gene3D" id="1.20.144.10">
    <property type="entry name" value="Phosphatidic acid phosphatase type 2/haloperoxidase"/>
    <property type="match status" value="1"/>
</dbReference>
<feature type="domain" description="Phosphatidic acid phosphatase type 2/haloperoxidase" evidence="2">
    <location>
        <begin position="52"/>
        <end position="151"/>
    </location>
</feature>
<dbReference type="SMART" id="SM00014">
    <property type="entry name" value="acidPPc"/>
    <property type="match status" value="1"/>
</dbReference>
<protein>
    <submittedName>
        <fullName evidence="3">PAP2 family phosphoesterase</fullName>
    </submittedName>
</protein>
<accession>A0AAV5NSQ9</accession>
<evidence type="ECO:0000256" key="1">
    <source>
        <dbReference type="SAM" id="SignalP"/>
    </source>
</evidence>
<keyword evidence="4" id="KW-1185">Reference proteome</keyword>
<dbReference type="EMBL" id="BSNX01000028">
    <property type="protein sequence ID" value="GLQ73037.1"/>
    <property type="molecule type" value="Genomic_DNA"/>
</dbReference>
<dbReference type="AlphaFoldDB" id="A0AAV5NSQ9"/>
<feature type="signal peptide" evidence="1">
    <location>
        <begin position="1"/>
        <end position="21"/>
    </location>
</feature>
<reference evidence="4" key="1">
    <citation type="journal article" date="2019" name="Int. J. Syst. Evol. Microbiol.">
        <title>The Global Catalogue of Microorganisms (GCM) 10K type strain sequencing project: providing services to taxonomists for standard genome sequencing and annotation.</title>
        <authorList>
            <consortium name="The Broad Institute Genomics Platform"/>
            <consortium name="The Broad Institute Genome Sequencing Center for Infectious Disease"/>
            <person name="Wu L."/>
            <person name="Ma J."/>
        </authorList>
    </citation>
    <scope>NUCLEOTIDE SEQUENCE [LARGE SCALE GENOMIC DNA]</scope>
    <source>
        <strain evidence="4">NBRC 15640</strain>
    </source>
</reference>
<dbReference type="RefSeq" id="WP_126608781.1">
    <property type="nucleotide sequence ID" value="NZ_AP025144.1"/>
</dbReference>
<gene>
    <name evidence="3" type="ORF">GCM10007932_23970</name>
</gene>
<dbReference type="InterPro" id="IPR000326">
    <property type="entry name" value="PAP2/HPO"/>
</dbReference>
<dbReference type="Pfam" id="PF01569">
    <property type="entry name" value="PAP2"/>
    <property type="match status" value="1"/>
</dbReference>
<sequence length="182" mass="19406">MKISLPLAVMVSSLATFQAQAKNEALETYGDIAQIGIPLTAAMISWYKEDTEGLIQLTEGALYNALATHSIKFAVNAERPNGGDHSFPSGHTSAATQGAAYLQFRYGSAYGIPAYGAAALVGYSRVDANHHYWRDVIAGMALATGVQYAVTELGYSITVLRRKCAFKAECTTHSTMTSLSTG</sequence>
<organism evidence="3 4">
    <name type="scientific">Vibrio penaeicida</name>
    <dbReference type="NCBI Taxonomy" id="104609"/>
    <lineage>
        <taxon>Bacteria</taxon>
        <taxon>Pseudomonadati</taxon>
        <taxon>Pseudomonadota</taxon>
        <taxon>Gammaproteobacteria</taxon>
        <taxon>Vibrionales</taxon>
        <taxon>Vibrionaceae</taxon>
        <taxon>Vibrio</taxon>
    </lineage>
</organism>